<proteinExistence type="predicted"/>
<evidence type="ECO:0000313" key="4">
    <source>
        <dbReference type="Proteomes" id="UP000525078"/>
    </source>
</evidence>
<feature type="region of interest" description="Disordered" evidence="1">
    <location>
        <begin position="60"/>
        <end position="151"/>
    </location>
</feature>
<feature type="region of interest" description="Disordered" evidence="1">
    <location>
        <begin position="1"/>
        <end position="27"/>
    </location>
</feature>
<feature type="compositionally biased region" description="Pro residues" evidence="1">
    <location>
        <begin position="129"/>
        <end position="146"/>
    </location>
</feature>
<feature type="compositionally biased region" description="Basic and acidic residues" evidence="1">
    <location>
        <begin position="106"/>
        <end position="126"/>
    </location>
</feature>
<gene>
    <name evidence="2" type="ORF">F8388_002343</name>
    <name evidence="3" type="ORF">G4B88_007511</name>
</gene>
<name>A0A7J6H9I2_CANSA</name>
<accession>A0A7J6H9I2</accession>
<comment type="caution">
    <text evidence="3">The sequence shown here is derived from an EMBL/GenBank/DDBJ whole genome shotgun (WGS) entry which is preliminary data.</text>
</comment>
<dbReference type="EMBL" id="JAATIQ010000055">
    <property type="protein sequence ID" value="KAF4391936.1"/>
    <property type="molecule type" value="Genomic_DNA"/>
</dbReference>
<reference evidence="4 5" key="1">
    <citation type="journal article" date="2020" name="bioRxiv">
        <title>Sequence and annotation of 42 cannabis genomes reveals extensive copy number variation in cannabinoid synthesis and pathogen resistance genes.</title>
        <authorList>
            <person name="Mckernan K.J."/>
            <person name="Helbert Y."/>
            <person name="Kane L.T."/>
            <person name="Ebling H."/>
            <person name="Zhang L."/>
            <person name="Liu B."/>
            <person name="Eaton Z."/>
            <person name="Mclaughlin S."/>
            <person name="Kingan S."/>
            <person name="Baybayan P."/>
            <person name="Concepcion G."/>
            <person name="Jordan M."/>
            <person name="Riva A."/>
            <person name="Barbazuk W."/>
            <person name="Harkins T."/>
        </authorList>
    </citation>
    <scope>NUCLEOTIDE SEQUENCE [LARGE SCALE GENOMIC DNA]</scope>
    <source>
        <strain evidence="4 5">cv. Jamaican Lion 4</strain>
        <strain evidence="3">Father</strain>
        <strain evidence="2">Mother</strain>
        <tissue evidence="3">Leaf</tissue>
    </source>
</reference>
<dbReference type="EMBL" id="JAATIP010000241">
    <property type="protein sequence ID" value="KAF4357138.1"/>
    <property type="molecule type" value="Genomic_DNA"/>
</dbReference>
<dbReference type="Proteomes" id="UP000583929">
    <property type="component" value="Unassembled WGS sequence"/>
</dbReference>
<evidence type="ECO:0000313" key="5">
    <source>
        <dbReference type="Proteomes" id="UP000583929"/>
    </source>
</evidence>
<organism evidence="3 5">
    <name type="scientific">Cannabis sativa</name>
    <name type="common">Hemp</name>
    <name type="synonym">Marijuana</name>
    <dbReference type="NCBI Taxonomy" id="3483"/>
    <lineage>
        <taxon>Eukaryota</taxon>
        <taxon>Viridiplantae</taxon>
        <taxon>Streptophyta</taxon>
        <taxon>Embryophyta</taxon>
        <taxon>Tracheophyta</taxon>
        <taxon>Spermatophyta</taxon>
        <taxon>Magnoliopsida</taxon>
        <taxon>eudicotyledons</taxon>
        <taxon>Gunneridae</taxon>
        <taxon>Pentapetalae</taxon>
        <taxon>rosids</taxon>
        <taxon>fabids</taxon>
        <taxon>Rosales</taxon>
        <taxon>Cannabaceae</taxon>
        <taxon>Cannabis</taxon>
    </lineage>
</organism>
<dbReference type="Proteomes" id="UP000525078">
    <property type="component" value="Unassembled WGS sequence"/>
</dbReference>
<evidence type="ECO:0000313" key="3">
    <source>
        <dbReference type="EMBL" id="KAF4391936.1"/>
    </source>
</evidence>
<keyword evidence="5" id="KW-1185">Reference proteome</keyword>
<sequence>MQTNRTPPDTATLRLRRSSSSYPDLRQQSVWDDNRHDQKFQFRFFDDFEIKKYRQTVSFDHRHRSRQRIEAEEDEIKEVSIDTFVVRPSTPPKSPAPPPPPPPPPRRTEKVEKLDENCEGDREFTKARSPPPTPPPLPALPPPPAKPKNHLIWRRTGLLSKALGY</sequence>
<feature type="compositionally biased region" description="Pro residues" evidence="1">
    <location>
        <begin position="89"/>
        <end position="105"/>
    </location>
</feature>
<evidence type="ECO:0000313" key="2">
    <source>
        <dbReference type="EMBL" id="KAF4357138.1"/>
    </source>
</evidence>
<dbReference type="AlphaFoldDB" id="A0A7J6H9I2"/>
<protein>
    <submittedName>
        <fullName evidence="3">Uncharacterized protein</fullName>
    </submittedName>
</protein>
<evidence type="ECO:0000256" key="1">
    <source>
        <dbReference type="SAM" id="MobiDB-lite"/>
    </source>
</evidence>